<feature type="compositionally biased region" description="Basic and acidic residues" evidence="1">
    <location>
        <begin position="119"/>
        <end position="149"/>
    </location>
</feature>
<name>A0A1B6BYB7_9HEMI</name>
<evidence type="ECO:0000256" key="2">
    <source>
        <dbReference type="SAM" id="SignalP"/>
    </source>
</evidence>
<proteinExistence type="predicted"/>
<organism evidence="3">
    <name type="scientific">Clastoptera arizonana</name>
    <name type="common">Arizona spittle bug</name>
    <dbReference type="NCBI Taxonomy" id="38151"/>
    <lineage>
        <taxon>Eukaryota</taxon>
        <taxon>Metazoa</taxon>
        <taxon>Ecdysozoa</taxon>
        <taxon>Arthropoda</taxon>
        <taxon>Hexapoda</taxon>
        <taxon>Insecta</taxon>
        <taxon>Pterygota</taxon>
        <taxon>Neoptera</taxon>
        <taxon>Paraneoptera</taxon>
        <taxon>Hemiptera</taxon>
        <taxon>Auchenorrhyncha</taxon>
        <taxon>Cercopoidea</taxon>
        <taxon>Clastopteridae</taxon>
        <taxon>Clastoptera</taxon>
    </lineage>
</organism>
<evidence type="ECO:0000256" key="1">
    <source>
        <dbReference type="SAM" id="MobiDB-lite"/>
    </source>
</evidence>
<evidence type="ECO:0000313" key="3">
    <source>
        <dbReference type="EMBL" id="JAS05965.1"/>
    </source>
</evidence>
<feature type="signal peptide" evidence="2">
    <location>
        <begin position="1"/>
        <end position="21"/>
    </location>
</feature>
<feature type="compositionally biased region" description="Acidic residues" evidence="1">
    <location>
        <begin position="150"/>
        <end position="160"/>
    </location>
</feature>
<gene>
    <name evidence="3" type="ORF">g.11395</name>
</gene>
<feature type="region of interest" description="Disordered" evidence="1">
    <location>
        <begin position="119"/>
        <end position="168"/>
    </location>
</feature>
<feature type="chain" id="PRO_5008580041" evidence="2">
    <location>
        <begin position="22"/>
        <end position="187"/>
    </location>
</feature>
<sequence length="187" mass="22077">MYMAFKLVFFISLHILPIFNCEIQNPKSLNTKITNGDFNDNLGETQKTKHEQKKSILVDAVNLENIFAKQPQIDNKNFEFPKDCNYFLYDAEPYITSHISRMRRTPILRKNAIRSHDVHNHVRLEQRPSKDYNKEEEVLEENKEVHEKEEGNDDYDDQGSDCDKTEKSKIKLSTKSTKLYETEKKTM</sequence>
<protein>
    <submittedName>
        <fullName evidence="3">Uncharacterized protein</fullName>
    </submittedName>
</protein>
<reference evidence="3" key="1">
    <citation type="submission" date="2015-12" db="EMBL/GenBank/DDBJ databases">
        <title>De novo transcriptome assembly of four potential Pierce s Disease insect vectors from Arizona vineyards.</title>
        <authorList>
            <person name="Tassone E.E."/>
        </authorList>
    </citation>
    <scope>NUCLEOTIDE SEQUENCE</scope>
</reference>
<accession>A0A1B6BYB7</accession>
<dbReference type="AlphaFoldDB" id="A0A1B6BYB7"/>
<keyword evidence="2" id="KW-0732">Signal</keyword>
<dbReference type="EMBL" id="GEDC01031333">
    <property type="protein sequence ID" value="JAS05965.1"/>
    <property type="molecule type" value="Transcribed_RNA"/>
</dbReference>